<reference evidence="2" key="1">
    <citation type="submission" date="2017-03" db="EMBL/GenBank/DDBJ databases">
        <title>Phytopthora megakarya and P. palmivora, two closely related causual agents of cacao black pod achieved similar genome size and gene model numbers by different mechanisms.</title>
        <authorList>
            <person name="Ali S."/>
            <person name="Shao J."/>
            <person name="Larry D.J."/>
            <person name="Kronmiller B."/>
            <person name="Shen D."/>
            <person name="Strem M.D."/>
            <person name="Melnick R.L."/>
            <person name="Guiltinan M.J."/>
            <person name="Tyler B.M."/>
            <person name="Meinhardt L.W."/>
            <person name="Bailey B.A."/>
        </authorList>
    </citation>
    <scope>NUCLEOTIDE SEQUENCE [LARGE SCALE GENOMIC DNA]</scope>
    <source>
        <strain evidence="2">zdho120</strain>
    </source>
</reference>
<evidence type="ECO:0000313" key="2">
    <source>
        <dbReference type="Proteomes" id="UP000198211"/>
    </source>
</evidence>
<proteinExistence type="predicted"/>
<dbReference type="AlphaFoldDB" id="A0A225X1W6"/>
<keyword evidence="2" id="KW-1185">Reference proteome</keyword>
<gene>
    <name evidence="1" type="ORF">PHMEG_0001130</name>
</gene>
<dbReference type="EMBL" id="NBNE01000037">
    <property type="protein sequence ID" value="OWZ23906.1"/>
    <property type="molecule type" value="Genomic_DNA"/>
</dbReference>
<accession>A0A225X1W6</accession>
<dbReference type="Proteomes" id="UP000198211">
    <property type="component" value="Unassembled WGS sequence"/>
</dbReference>
<protein>
    <submittedName>
        <fullName evidence="1">Uncharacterized protein</fullName>
    </submittedName>
</protein>
<dbReference type="OrthoDB" id="127939at2759"/>
<sequence length="96" mass="11021">MFAANRAIYNKLVARSREDRLGIASDEKMTLTELVKKCRSETPRSKAAKSSLALFFAKKRRDEKTTFLDMKFKSKFSPSNTIEIRKRSVNTVEKDG</sequence>
<comment type="caution">
    <text evidence="1">The sequence shown here is derived from an EMBL/GenBank/DDBJ whole genome shotgun (WGS) entry which is preliminary data.</text>
</comment>
<evidence type="ECO:0000313" key="1">
    <source>
        <dbReference type="EMBL" id="OWZ23906.1"/>
    </source>
</evidence>
<name>A0A225X1W6_9STRA</name>
<organism evidence="1 2">
    <name type="scientific">Phytophthora megakarya</name>
    <dbReference type="NCBI Taxonomy" id="4795"/>
    <lineage>
        <taxon>Eukaryota</taxon>
        <taxon>Sar</taxon>
        <taxon>Stramenopiles</taxon>
        <taxon>Oomycota</taxon>
        <taxon>Peronosporomycetes</taxon>
        <taxon>Peronosporales</taxon>
        <taxon>Peronosporaceae</taxon>
        <taxon>Phytophthora</taxon>
    </lineage>
</organism>